<organism evidence="1 2">
    <name type="scientific">Salinimicrobium gaetbulicola</name>
    <dbReference type="NCBI Taxonomy" id="999702"/>
    <lineage>
        <taxon>Bacteria</taxon>
        <taxon>Pseudomonadati</taxon>
        <taxon>Bacteroidota</taxon>
        <taxon>Flavobacteriia</taxon>
        <taxon>Flavobacteriales</taxon>
        <taxon>Flavobacteriaceae</taxon>
        <taxon>Salinimicrobium</taxon>
    </lineage>
</organism>
<dbReference type="RefSeq" id="WP_380740045.1">
    <property type="nucleotide sequence ID" value="NZ_JBHTJP010000035.1"/>
</dbReference>
<dbReference type="InterPro" id="IPR014988">
    <property type="entry name" value="Uncharacterised_YqcI/YcgG"/>
</dbReference>
<gene>
    <name evidence="1" type="primary">gntA</name>
    <name evidence="1" type="ORF">ACFQ1G_12500</name>
</gene>
<comment type="caution">
    <text evidence="1">The sequence shown here is derived from an EMBL/GenBank/DDBJ whole genome shotgun (WGS) entry which is preliminary data.</text>
</comment>
<evidence type="ECO:0000313" key="1">
    <source>
        <dbReference type="EMBL" id="MFD0977616.1"/>
    </source>
</evidence>
<dbReference type="PANTHER" id="PTHR40045">
    <property type="entry name" value="YCGG FAMILY PROTEIN"/>
    <property type="match status" value="1"/>
</dbReference>
<dbReference type="Proteomes" id="UP001597100">
    <property type="component" value="Unassembled WGS sequence"/>
</dbReference>
<accession>A0ABW3IHV2</accession>
<keyword evidence="2" id="KW-1185">Reference proteome</keyword>
<proteinExistence type="predicted"/>
<dbReference type="Pfam" id="PF08892">
    <property type="entry name" value="YqcI_YcgG"/>
    <property type="match status" value="1"/>
</dbReference>
<reference evidence="2" key="1">
    <citation type="journal article" date="2019" name="Int. J. Syst. Evol. Microbiol.">
        <title>The Global Catalogue of Microorganisms (GCM) 10K type strain sequencing project: providing services to taxonomists for standard genome sequencing and annotation.</title>
        <authorList>
            <consortium name="The Broad Institute Genomics Platform"/>
            <consortium name="The Broad Institute Genome Sequencing Center for Infectious Disease"/>
            <person name="Wu L."/>
            <person name="Ma J."/>
        </authorList>
    </citation>
    <scope>NUCLEOTIDE SEQUENCE [LARGE SCALE GENOMIC DNA]</scope>
    <source>
        <strain evidence="2">CCUG 60898</strain>
    </source>
</reference>
<dbReference type="EMBL" id="JBHTJP010000035">
    <property type="protein sequence ID" value="MFD0977616.1"/>
    <property type="molecule type" value="Genomic_DNA"/>
</dbReference>
<dbReference type="Gene3D" id="1.25.40.180">
    <property type="match status" value="1"/>
</dbReference>
<dbReference type="NCBIfam" id="NF041366">
    <property type="entry name" value="GntA_guanitoxin"/>
    <property type="match status" value="1"/>
</dbReference>
<dbReference type="PANTHER" id="PTHR40045:SF1">
    <property type="entry name" value="YQCI_YCGG FAMILY PROTEIN"/>
    <property type="match status" value="1"/>
</dbReference>
<protein>
    <submittedName>
        <fullName evidence="1">Guanitoxin biosynthesis heme-dependent pre-guanitoxin N-hydroxylase GntA</fullName>
    </submittedName>
</protein>
<evidence type="ECO:0000313" key="2">
    <source>
        <dbReference type="Proteomes" id="UP001597100"/>
    </source>
</evidence>
<sequence>MSTYSREKIKTTNSKQDFDQFVLEKDHPCVMAQTVFSMDQVDYHEYGNFGTRETAKNILKDLKEYIANYDFDSNEFFSFLAVFKDRKEYTEEEYEDTLWQQLQYLHEVDDSQWDKNVSPDPDSNNFSFSLGGRAFYMVGLHPNSSRKARQSPYPAIAFNLHWQFEKLREMGTYQTVRDKIRERDIELQGDINPMLEDFGEKSEARQYSGRKVGEEWKCPFLHHKK</sequence>
<name>A0ABW3IHV2_9FLAO</name>